<keyword evidence="1" id="KW-1133">Transmembrane helix</keyword>
<evidence type="ECO:0008006" key="5">
    <source>
        <dbReference type="Google" id="ProtNLM"/>
    </source>
</evidence>
<comment type="caution">
    <text evidence="3">The sequence shown here is derived from an EMBL/GenBank/DDBJ whole genome shotgun (WGS) entry which is preliminary data.</text>
</comment>
<proteinExistence type="predicted"/>
<keyword evidence="1" id="KW-0812">Transmembrane</keyword>
<dbReference type="Proteomes" id="UP000578091">
    <property type="component" value="Unassembled WGS sequence"/>
</dbReference>
<feature type="signal peptide" evidence="2">
    <location>
        <begin position="1"/>
        <end position="21"/>
    </location>
</feature>
<dbReference type="EMBL" id="JACCKA010000009">
    <property type="protein sequence ID" value="NZA25038.1"/>
    <property type="molecule type" value="Genomic_DNA"/>
</dbReference>
<reference evidence="3 4" key="1">
    <citation type="submission" date="2020-07" db="EMBL/GenBank/DDBJ databases">
        <title>Luteimonas sp. SJ-92.</title>
        <authorList>
            <person name="Huang X.-X."/>
            <person name="Xu L."/>
            <person name="Sun J.-Q."/>
        </authorList>
    </citation>
    <scope>NUCLEOTIDE SEQUENCE [LARGE SCALE GENOMIC DNA]</scope>
    <source>
        <strain evidence="3 4">SJ-92</strain>
    </source>
</reference>
<feature type="transmembrane region" description="Helical" evidence="1">
    <location>
        <begin position="212"/>
        <end position="233"/>
    </location>
</feature>
<evidence type="ECO:0000313" key="4">
    <source>
        <dbReference type="Proteomes" id="UP000578091"/>
    </source>
</evidence>
<protein>
    <recommendedName>
        <fullName evidence="5">DUF4239 domain-containing protein</fullName>
    </recommendedName>
</protein>
<dbReference type="AlphaFoldDB" id="A0A853J8J5"/>
<name>A0A853J8J5_9GAMM</name>
<evidence type="ECO:0000313" key="3">
    <source>
        <dbReference type="EMBL" id="NZA25038.1"/>
    </source>
</evidence>
<feature type="transmembrane region" description="Helical" evidence="1">
    <location>
        <begin position="179"/>
        <end position="200"/>
    </location>
</feature>
<keyword evidence="1" id="KW-0472">Membrane</keyword>
<keyword evidence="4" id="KW-1185">Reference proteome</keyword>
<sequence>MRTLLGLAGLAGLLLFAAAFAATFAAPIHYERAARAFVQQQVEARVRERLGERVEALRQPGVAQVAAALSTRYRAESDALQRRLEAGLPERVAAVVGAMLDADCACRQRLADGIREGTRHRIARLAGAQPQLTALIQDRYVAVVEALLRDLRIFTASNALAFALLLATVLLRPAATAQLLLPLGLLLVATLVGSWFYLFRQDWFFTIVHNDYVGFGYSIYLFVVALLLGDVAFNRARLGTALLRAIGGAGGTISPC</sequence>
<accession>A0A853J8J5</accession>
<organism evidence="3 4">
    <name type="scientific">Luteimonas salinisoli</name>
    <dbReference type="NCBI Taxonomy" id="2752307"/>
    <lineage>
        <taxon>Bacteria</taxon>
        <taxon>Pseudomonadati</taxon>
        <taxon>Pseudomonadota</taxon>
        <taxon>Gammaproteobacteria</taxon>
        <taxon>Lysobacterales</taxon>
        <taxon>Lysobacteraceae</taxon>
        <taxon>Luteimonas</taxon>
    </lineage>
</organism>
<evidence type="ECO:0000256" key="1">
    <source>
        <dbReference type="SAM" id="Phobius"/>
    </source>
</evidence>
<feature type="transmembrane region" description="Helical" evidence="1">
    <location>
        <begin position="153"/>
        <end position="172"/>
    </location>
</feature>
<dbReference type="RefSeq" id="WP_180676834.1">
    <property type="nucleotide sequence ID" value="NZ_JACCKA010000009.1"/>
</dbReference>
<keyword evidence="2" id="KW-0732">Signal</keyword>
<feature type="chain" id="PRO_5032906032" description="DUF4239 domain-containing protein" evidence="2">
    <location>
        <begin position="22"/>
        <end position="256"/>
    </location>
</feature>
<gene>
    <name evidence="3" type="ORF">H0E84_01440</name>
</gene>
<evidence type="ECO:0000256" key="2">
    <source>
        <dbReference type="SAM" id="SignalP"/>
    </source>
</evidence>